<evidence type="ECO:0000256" key="1">
    <source>
        <dbReference type="SAM" id="Phobius"/>
    </source>
</evidence>
<keyword evidence="1" id="KW-0472">Membrane</keyword>
<keyword evidence="3" id="KW-0808">Transferase</keyword>
<dbReference type="Proteomes" id="UP000282654">
    <property type="component" value="Unassembled WGS sequence"/>
</dbReference>
<dbReference type="OrthoDB" id="159246at2"/>
<sequence>MMIPAVVLAGAPNSGPLHEISPASFEALIDLCGRPLAAYVIQALLDSAVISKVVVVGPGELQKEFPAARVTIIPPQGNMIENLAAGLEAVSGAARVLVATGDIPLLTPVAVEGFLRLCARHDADVYYSVVPRDAVERAYPEVKRTYVRLKEGVFTGGNVGLVDPTVMKRALGRARDFVRLRKKPLRLALVVGPGLLLWYVLGRLSLVQAERKVARFLGVRGRVVVTPWPEIGIDVDKPSDFVLAQKILCKAAKSG</sequence>
<keyword evidence="1" id="KW-1133">Transmembrane helix</keyword>
<evidence type="ECO:0000313" key="4">
    <source>
        <dbReference type="Proteomes" id="UP000282654"/>
    </source>
</evidence>
<dbReference type="InterPro" id="IPR025877">
    <property type="entry name" value="MobA-like_NTP_Trfase"/>
</dbReference>
<comment type="caution">
    <text evidence="3">The sequence shown here is derived from an EMBL/GenBank/DDBJ whole genome shotgun (WGS) entry which is preliminary data.</text>
</comment>
<dbReference type="GO" id="GO:0016779">
    <property type="term" value="F:nucleotidyltransferase activity"/>
    <property type="evidence" value="ECO:0007669"/>
    <property type="project" value="UniProtKB-ARBA"/>
</dbReference>
<reference evidence="3 4" key="1">
    <citation type="submission" date="2018-11" db="EMBL/GenBank/DDBJ databases">
        <title>Genomic Encyclopedia of Type Strains, Phase IV (KMG-IV): sequencing the most valuable type-strain genomes for metagenomic binning, comparative biology and taxonomic classification.</title>
        <authorList>
            <person name="Goeker M."/>
        </authorList>
    </citation>
    <scope>NUCLEOTIDE SEQUENCE [LARGE SCALE GENOMIC DNA]</scope>
    <source>
        <strain evidence="3 4">DSM 102936</strain>
    </source>
</reference>
<dbReference type="RefSeq" id="WP_123930578.1">
    <property type="nucleotide sequence ID" value="NZ_RKRE01000003.1"/>
</dbReference>
<keyword evidence="1" id="KW-0812">Transmembrane</keyword>
<name>A0A3N5A9X0_9THEO</name>
<evidence type="ECO:0000259" key="2">
    <source>
        <dbReference type="Pfam" id="PF12804"/>
    </source>
</evidence>
<dbReference type="InterPro" id="IPR029044">
    <property type="entry name" value="Nucleotide-diphossugar_trans"/>
</dbReference>
<accession>A0A3N5A9X0</accession>
<dbReference type="SUPFAM" id="SSF53448">
    <property type="entry name" value="Nucleotide-diphospho-sugar transferases"/>
    <property type="match status" value="1"/>
</dbReference>
<proteinExistence type="predicted"/>
<gene>
    <name evidence="3" type="ORF">EDD75_1560</name>
</gene>
<feature type="transmembrane region" description="Helical" evidence="1">
    <location>
        <begin position="185"/>
        <end position="201"/>
    </location>
</feature>
<organism evidence="3 4">
    <name type="scientific">Thermodesulfitimonas autotrophica</name>
    <dbReference type="NCBI Taxonomy" id="1894989"/>
    <lineage>
        <taxon>Bacteria</taxon>
        <taxon>Bacillati</taxon>
        <taxon>Bacillota</taxon>
        <taxon>Clostridia</taxon>
        <taxon>Thermoanaerobacterales</taxon>
        <taxon>Thermoanaerobacteraceae</taxon>
        <taxon>Thermodesulfitimonas</taxon>
    </lineage>
</organism>
<keyword evidence="4" id="KW-1185">Reference proteome</keyword>
<dbReference type="Pfam" id="PF12804">
    <property type="entry name" value="NTP_transf_3"/>
    <property type="match status" value="1"/>
</dbReference>
<evidence type="ECO:0000313" key="3">
    <source>
        <dbReference type="EMBL" id="RPF42459.1"/>
    </source>
</evidence>
<dbReference type="EMBL" id="RKRE01000003">
    <property type="protein sequence ID" value="RPF42459.1"/>
    <property type="molecule type" value="Genomic_DNA"/>
</dbReference>
<feature type="domain" description="MobA-like NTP transferase" evidence="2">
    <location>
        <begin position="27"/>
        <end position="131"/>
    </location>
</feature>
<protein>
    <submittedName>
        <fullName evidence="3">MobA-like NTP transferase protein</fullName>
    </submittedName>
</protein>
<dbReference type="AlphaFoldDB" id="A0A3N5A9X0"/>
<dbReference type="Gene3D" id="3.90.550.10">
    <property type="entry name" value="Spore Coat Polysaccharide Biosynthesis Protein SpsA, Chain A"/>
    <property type="match status" value="1"/>
</dbReference>